<sequence>YCLELKRLGFECVGVDINEEYIKIAREKGVEAYIVKETLPFADDFFDTVIMFELLEHVHNSDEILKEAKRVARKNILITVPDCGGFETL</sequence>
<dbReference type="Pfam" id="PF08241">
    <property type="entry name" value="Methyltransf_11"/>
    <property type="match status" value="1"/>
</dbReference>
<organism evidence="2">
    <name type="scientific">marine sediment metagenome</name>
    <dbReference type="NCBI Taxonomy" id="412755"/>
    <lineage>
        <taxon>unclassified sequences</taxon>
        <taxon>metagenomes</taxon>
        <taxon>ecological metagenomes</taxon>
    </lineage>
</organism>
<dbReference type="GO" id="GO:0008757">
    <property type="term" value="F:S-adenosylmethionine-dependent methyltransferase activity"/>
    <property type="evidence" value="ECO:0007669"/>
    <property type="project" value="InterPro"/>
</dbReference>
<dbReference type="AlphaFoldDB" id="X1SS49"/>
<comment type="caution">
    <text evidence="2">The sequence shown here is derived from an EMBL/GenBank/DDBJ whole genome shotgun (WGS) entry which is preliminary data.</text>
</comment>
<dbReference type="InterPro" id="IPR029063">
    <property type="entry name" value="SAM-dependent_MTases_sf"/>
</dbReference>
<proteinExistence type="predicted"/>
<dbReference type="InterPro" id="IPR013216">
    <property type="entry name" value="Methyltransf_11"/>
</dbReference>
<feature type="domain" description="Methyltransferase type 11" evidence="1">
    <location>
        <begin position="2"/>
        <end position="75"/>
    </location>
</feature>
<dbReference type="SUPFAM" id="SSF53335">
    <property type="entry name" value="S-adenosyl-L-methionine-dependent methyltransferases"/>
    <property type="match status" value="1"/>
</dbReference>
<dbReference type="EMBL" id="BARV01044279">
    <property type="protein sequence ID" value="GAI70639.1"/>
    <property type="molecule type" value="Genomic_DNA"/>
</dbReference>
<accession>X1SS49</accession>
<protein>
    <recommendedName>
        <fullName evidence="1">Methyltransferase type 11 domain-containing protein</fullName>
    </recommendedName>
</protein>
<feature type="non-terminal residue" evidence="2">
    <location>
        <position position="89"/>
    </location>
</feature>
<name>X1SS49_9ZZZZ</name>
<dbReference type="Gene3D" id="3.40.50.150">
    <property type="entry name" value="Vaccinia Virus protein VP39"/>
    <property type="match status" value="1"/>
</dbReference>
<evidence type="ECO:0000259" key="1">
    <source>
        <dbReference type="Pfam" id="PF08241"/>
    </source>
</evidence>
<reference evidence="2" key="1">
    <citation type="journal article" date="2014" name="Front. Microbiol.">
        <title>High frequency of phylogenetically diverse reductive dehalogenase-homologous genes in deep subseafloor sedimentary metagenomes.</title>
        <authorList>
            <person name="Kawai M."/>
            <person name="Futagami T."/>
            <person name="Toyoda A."/>
            <person name="Takaki Y."/>
            <person name="Nishi S."/>
            <person name="Hori S."/>
            <person name="Arai W."/>
            <person name="Tsubouchi T."/>
            <person name="Morono Y."/>
            <person name="Uchiyama I."/>
            <person name="Ito T."/>
            <person name="Fujiyama A."/>
            <person name="Inagaki F."/>
            <person name="Takami H."/>
        </authorList>
    </citation>
    <scope>NUCLEOTIDE SEQUENCE</scope>
    <source>
        <strain evidence="2">Expedition CK06-06</strain>
    </source>
</reference>
<feature type="non-terminal residue" evidence="2">
    <location>
        <position position="1"/>
    </location>
</feature>
<gene>
    <name evidence="2" type="ORF">S06H3_65633</name>
</gene>
<evidence type="ECO:0000313" key="2">
    <source>
        <dbReference type="EMBL" id="GAI70639.1"/>
    </source>
</evidence>